<dbReference type="RefSeq" id="WP_090752076.1">
    <property type="nucleotide sequence ID" value="NZ_FNGE01000001.1"/>
</dbReference>
<dbReference type="Proteomes" id="UP000199555">
    <property type="component" value="Unassembled WGS sequence"/>
</dbReference>
<reference evidence="4" key="1">
    <citation type="submission" date="2016-10" db="EMBL/GenBank/DDBJ databases">
        <authorList>
            <person name="Varghese N."/>
            <person name="Submissions S."/>
        </authorList>
    </citation>
    <scope>NUCLEOTIDE SEQUENCE [LARGE SCALE GENOMIC DNA]</scope>
    <source>
        <strain evidence="4">CGMCC 1.7655</strain>
    </source>
</reference>
<accession>A0A1G9CYG6</accession>
<dbReference type="InterPro" id="IPR029039">
    <property type="entry name" value="Flavoprotein-like_sf"/>
</dbReference>
<dbReference type="AlphaFoldDB" id="A0A1G9CYG6"/>
<dbReference type="SUPFAM" id="SSF52218">
    <property type="entry name" value="Flavoproteins"/>
    <property type="match status" value="1"/>
</dbReference>
<feature type="domain" description="NADPH-dependent FMN reductase-like" evidence="2">
    <location>
        <begin position="113"/>
        <end position="302"/>
    </location>
</feature>
<dbReference type="Gene3D" id="3.40.50.360">
    <property type="match status" value="1"/>
</dbReference>
<gene>
    <name evidence="3" type="ORF">SAMN04487971_101381</name>
</gene>
<evidence type="ECO:0000313" key="3">
    <source>
        <dbReference type="EMBL" id="SDK56710.1"/>
    </source>
</evidence>
<feature type="region of interest" description="Disordered" evidence="1">
    <location>
        <begin position="352"/>
        <end position="371"/>
    </location>
</feature>
<protein>
    <submittedName>
        <fullName evidence="3">Multimeric flavodoxin WrbA</fullName>
    </submittedName>
</protein>
<keyword evidence="4" id="KW-1185">Reference proteome</keyword>
<organism evidence="3 4">
    <name type="scientific">Paracoccus chinensis</name>
    <dbReference type="NCBI Taxonomy" id="525640"/>
    <lineage>
        <taxon>Bacteria</taxon>
        <taxon>Pseudomonadati</taxon>
        <taxon>Pseudomonadota</taxon>
        <taxon>Alphaproteobacteria</taxon>
        <taxon>Rhodobacterales</taxon>
        <taxon>Paracoccaceae</taxon>
        <taxon>Paracoccus</taxon>
    </lineage>
</organism>
<dbReference type="OrthoDB" id="580941at2"/>
<dbReference type="InterPro" id="IPR005025">
    <property type="entry name" value="FMN_Rdtase-like_dom"/>
</dbReference>
<evidence type="ECO:0000313" key="4">
    <source>
        <dbReference type="Proteomes" id="UP000199555"/>
    </source>
</evidence>
<dbReference type="Pfam" id="PF03358">
    <property type="entry name" value="FMN_red"/>
    <property type="match status" value="1"/>
</dbReference>
<sequence length="371" mass="41579">MRIRDLARQVIGNPISPEPRTGSDSPRLDEAEFKRRFRSQFQDPAFDALGPELGRIAEAAWDGYAHERKSPLTRKAGPGYADPNYDLAVDWIEAREAIEAAQARHDDPDGPLRVLLINGSGRSEHTCPGELSKSWRLAQLAREVLEDAAISVQFLDLSRLASEYGRHIHPCKACFSTAAALCHWPCSCYPNYSLGQAQDMMNEIYPMWVEAHGVMIVSPVNWFSPTSGLKLMMDRLVCADGGNPDPTLTHGKDAKAAKREELKGWSYPRHLKGRMFSVVVHGDAEGAENVRRSLSDWMRSIQMESAGFEAELDRYIGYFKPYATSHEELDRDEAVQDEVRNAARTLCQALQARRAGRLQPTGEGLEEPREK</sequence>
<dbReference type="STRING" id="525640.SAMN04487971_101381"/>
<proteinExistence type="predicted"/>
<evidence type="ECO:0000259" key="2">
    <source>
        <dbReference type="Pfam" id="PF03358"/>
    </source>
</evidence>
<evidence type="ECO:0000256" key="1">
    <source>
        <dbReference type="SAM" id="MobiDB-lite"/>
    </source>
</evidence>
<dbReference type="GO" id="GO:0016491">
    <property type="term" value="F:oxidoreductase activity"/>
    <property type="evidence" value="ECO:0007669"/>
    <property type="project" value="InterPro"/>
</dbReference>
<name>A0A1G9CYG6_9RHOB</name>
<dbReference type="EMBL" id="FNGE01000001">
    <property type="protein sequence ID" value="SDK56710.1"/>
    <property type="molecule type" value="Genomic_DNA"/>
</dbReference>